<keyword evidence="5" id="KW-0175">Coiled coil</keyword>
<feature type="domain" description="AAA+ ATPase" evidence="8">
    <location>
        <begin position="179"/>
        <end position="310"/>
    </location>
</feature>
<dbReference type="Proteomes" id="UP000796880">
    <property type="component" value="Unassembled WGS sequence"/>
</dbReference>
<evidence type="ECO:0000256" key="4">
    <source>
        <dbReference type="ARBA" id="ARBA00022840"/>
    </source>
</evidence>
<dbReference type="Pfam" id="PF00931">
    <property type="entry name" value="NB-ARC"/>
    <property type="match status" value="1"/>
</dbReference>
<keyword evidence="7" id="KW-0472">Membrane</keyword>
<evidence type="ECO:0000256" key="5">
    <source>
        <dbReference type="SAM" id="Coils"/>
    </source>
</evidence>
<keyword evidence="7" id="KW-1133">Transmembrane helix</keyword>
<dbReference type="Gene3D" id="3.40.50.300">
    <property type="entry name" value="P-loop containing nucleotide triphosphate hydrolases"/>
    <property type="match status" value="1"/>
</dbReference>
<dbReference type="InterPro" id="IPR027417">
    <property type="entry name" value="P-loop_NTPase"/>
</dbReference>
<dbReference type="InterPro" id="IPR057135">
    <property type="entry name" value="At4g27190-like_LRR"/>
</dbReference>
<dbReference type="OrthoDB" id="1751378at2759"/>
<evidence type="ECO:0000256" key="7">
    <source>
        <dbReference type="SAM" id="Phobius"/>
    </source>
</evidence>
<dbReference type="Gene3D" id="1.10.8.430">
    <property type="entry name" value="Helical domain of apoptotic protease-activating factors"/>
    <property type="match status" value="1"/>
</dbReference>
<dbReference type="InterPro" id="IPR050905">
    <property type="entry name" value="Plant_NBS-LRR"/>
</dbReference>
<dbReference type="GO" id="GO:0043531">
    <property type="term" value="F:ADP binding"/>
    <property type="evidence" value="ECO:0007669"/>
    <property type="project" value="InterPro"/>
</dbReference>
<protein>
    <recommendedName>
        <fullName evidence="8">AAA+ ATPase domain-containing protein</fullName>
    </recommendedName>
</protein>
<dbReference type="EMBL" id="VOIH02000001">
    <property type="protein sequence ID" value="KAF3457877.1"/>
    <property type="molecule type" value="Genomic_DNA"/>
</dbReference>
<dbReference type="InterPro" id="IPR042197">
    <property type="entry name" value="Apaf_helical"/>
</dbReference>
<dbReference type="InterPro" id="IPR003593">
    <property type="entry name" value="AAA+_ATPase"/>
</dbReference>
<reference evidence="9" key="1">
    <citation type="submission" date="2020-03" db="EMBL/GenBank/DDBJ databases">
        <title>A high-quality chromosome-level genome assembly of a woody plant with both climbing and erect habits, Rhamnella rubrinervis.</title>
        <authorList>
            <person name="Lu Z."/>
            <person name="Yang Y."/>
            <person name="Zhu X."/>
            <person name="Sun Y."/>
        </authorList>
    </citation>
    <scope>NUCLEOTIDE SEQUENCE</scope>
    <source>
        <strain evidence="9">BYM</strain>
        <tissue evidence="9">Leaf</tissue>
    </source>
</reference>
<dbReference type="PANTHER" id="PTHR33463">
    <property type="entry name" value="NB-ARC DOMAIN-CONTAINING PROTEIN-RELATED"/>
    <property type="match status" value="1"/>
</dbReference>
<evidence type="ECO:0000256" key="2">
    <source>
        <dbReference type="ARBA" id="ARBA00022741"/>
    </source>
</evidence>
<dbReference type="Gene3D" id="3.80.10.10">
    <property type="entry name" value="Ribonuclease Inhibitor"/>
    <property type="match status" value="5"/>
</dbReference>
<dbReference type="PRINTS" id="PR00364">
    <property type="entry name" value="DISEASERSIST"/>
</dbReference>
<dbReference type="Pfam" id="PF23247">
    <property type="entry name" value="LRR_RPS2"/>
    <property type="match status" value="5"/>
</dbReference>
<dbReference type="GO" id="GO:0006952">
    <property type="term" value="P:defense response"/>
    <property type="evidence" value="ECO:0007669"/>
    <property type="project" value="UniProtKB-KW"/>
</dbReference>
<evidence type="ECO:0000256" key="6">
    <source>
        <dbReference type="SAM" id="MobiDB-lite"/>
    </source>
</evidence>
<sequence length="1828" mass="207670">MEAYLIGTAANITSKIWEYTVAPLGRQLGYLIFYGSNVNNLRSQIQNLEDTKASLQHTIVLATRRGEEIKEPVTKWLADANNISETVGKFLNDGEGQLVKTKCSGANYFFPNPLSRHRLSRKAKKMAQSVFEIKVACNFNDISYIPIRQNIIETNDRYMEFDTRSSIKNGILEALGNDEIRSIGVYGIPGVGKTTLVQAVAKEALHAKIFSDAAEVTVSQSPDLEKIQKKIAERLDLVFHKDDFKERALALRNRLKKEEKFLIILDDVWKKLDLLDIGIAFEDHQKGCKILLTSRSQDALRDEMDVKDNFKVNLLSDSEAQTCFRSIIGDYSLSDHNNNEFKPLAKQIVTECARLPLAIVTVAGALKNKGLHFWKDALRQLKSSDINEKVYSSVKLSYDFLKNEENGKKGGEQLQKIFLFCSLREEDANISIQDLLNLVTGWGLFQNVYTLEATRNRLQILLDKLKAHGLLMNGTDGDSVKMHDVIRDVGILIASADPNNMYNIRSNDELKEYLDNDKLKDAVAISLGANYEDQFLSPRLKCSKLRLLWMWRKKSLLSDHFFEETKELRVLNLSYLFLKPLPPSFCFLQNLQELHMCFAKLGDIDSIGELKKLKVLDLEESTLVRLGEQIGNLSFLQVLNLRKCWKLKVISPNVISRLVNLEELNMENSFKNWKVEGVVNGNENNASLSEIKNLGKLSALFLNIPKANMLPQDLFSTELKRFKITLGTQWTYHEGSRILELIKFNISRLLKENGFKMLLKRLERLYINKCIGLKNLIYELDREDGLPYLKYLNVHDNDEIQYIIESMEHNHNVLPRLETLSLSWMDNLEKICFGELTGPESLGKLREVHVYECGKLKCLLPSSIAKMLEKIEVRSCSTMEEVFTYSADQDHHDSIEFPKLKEMELRGLPNLMGFWSECEDQELLSATKPLLFNEKVAFPNLETLELWDLNFERIWSETSCNYKLQNLRGLRVGGCHNLKYLFSFPIARSLSQLEELVVGYCRNMEEILVVNSDDQLAQVDHLFPNLKSLALKYGSDESESESESEHLPYESGEGRQGSRSDIHDHQINFASAATTFFNPKVIGFPSLETLYLKGMNMERLWQPDHQLAAETFYNSYLKNLRKLDVVRCHRLKYLFPLVIAQCLVQLQELQVRECRDMEEILFINYKELPASNTGLENYKLLHKLQVVSLEDLPNLTGFCSRSTGYNIVNCGLNTEQVTIRKCPNLFAIDESDKQENHDDQDINSISEHKLKVGFPDDELEMCRLNHQFPAACSNITLLEVAYLSNSEYLMSASVATSLVHLKELYISECRRMKEVVVMTKEFRQGRPGKIGLFPSLKYMWLKSLPELERFCRGYKNDMEYLLNLKELVIRGCGKLTTFVSNSTDEEPQENLVSRQPLFHDQKMVQHGDQEEFLSNLVMLKMGGDVPKLLMDVLGSHQYGARTTIFQNLECLRLYGCEKLQKLLMPSWGFQALTVLRVDVCNGMEYLLTPSTAKSLPLLKVMWTSKCNKIREIIHAKDDELQGSSSTSSGSLKNNNIVFHHLEFLVLDGLTSLTCFHSGNCALEFPKLRQLVVCACPEMRNFCAHVIVTAPKLVTFIGTDDITCYMRTGLDSNDHVQVDYGVFDKNNMSIEQLNKDGGDDKYININAPIQHLWEKRSALKLHQPASGSKLPDRLLSPFLFATLAVEPSSSLSSSSSSSRQNVTVTHVSPTVFASLFLGISLASMLFGSVTFVIGFVLLPLVMGLVSVQVALEMVKGDINGSNKAFSAVVGQRTIEHIQLLVSIAKSVSFWAYHTASLAGMRVEAYALFFTDHSLGQNALQKFQVLGDAD</sequence>
<evidence type="ECO:0000256" key="1">
    <source>
        <dbReference type="ARBA" id="ARBA00008894"/>
    </source>
</evidence>
<dbReference type="SUPFAM" id="SSF52058">
    <property type="entry name" value="L domain-like"/>
    <property type="match status" value="1"/>
</dbReference>
<comment type="similarity">
    <text evidence="1">Belongs to the disease resistance NB-LRR family.</text>
</comment>
<dbReference type="SMART" id="SM00382">
    <property type="entry name" value="AAA"/>
    <property type="match status" value="1"/>
</dbReference>
<keyword evidence="7" id="KW-0812">Transmembrane</keyword>
<keyword evidence="10" id="KW-1185">Reference proteome</keyword>
<proteinExistence type="inferred from homology"/>
<evidence type="ECO:0000313" key="10">
    <source>
        <dbReference type="Proteomes" id="UP000796880"/>
    </source>
</evidence>
<evidence type="ECO:0000256" key="3">
    <source>
        <dbReference type="ARBA" id="ARBA00022821"/>
    </source>
</evidence>
<keyword evidence="2" id="KW-0547">Nucleotide-binding</keyword>
<dbReference type="GO" id="GO:0005524">
    <property type="term" value="F:ATP binding"/>
    <property type="evidence" value="ECO:0007669"/>
    <property type="project" value="UniProtKB-KW"/>
</dbReference>
<dbReference type="InterPro" id="IPR002182">
    <property type="entry name" value="NB-ARC"/>
</dbReference>
<dbReference type="SUPFAM" id="SSF52540">
    <property type="entry name" value="P-loop containing nucleoside triphosphate hydrolases"/>
    <property type="match status" value="1"/>
</dbReference>
<dbReference type="InterPro" id="IPR032675">
    <property type="entry name" value="LRR_dom_sf"/>
</dbReference>
<dbReference type="FunFam" id="3.40.50.300:FF:001091">
    <property type="entry name" value="Probable disease resistance protein At1g61300"/>
    <property type="match status" value="1"/>
</dbReference>
<keyword evidence="4" id="KW-0067">ATP-binding</keyword>
<gene>
    <name evidence="9" type="ORF">FNV43_RR02537</name>
</gene>
<evidence type="ECO:0000313" key="9">
    <source>
        <dbReference type="EMBL" id="KAF3457877.1"/>
    </source>
</evidence>
<feature type="transmembrane region" description="Helical" evidence="7">
    <location>
        <begin position="1711"/>
        <end position="1744"/>
    </location>
</feature>
<accession>A0A8K0HRL9</accession>
<feature type="region of interest" description="Disordered" evidence="6">
    <location>
        <begin position="1038"/>
        <end position="1060"/>
    </location>
</feature>
<dbReference type="CDD" id="cd00009">
    <property type="entry name" value="AAA"/>
    <property type="match status" value="1"/>
</dbReference>
<organism evidence="9 10">
    <name type="scientific">Rhamnella rubrinervis</name>
    <dbReference type="NCBI Taxonomy" id="2594499"/>
    <lineage>
        <taxon>Eukaryota</taxon>
        <taxon>Viridiplantae</taxon>
        <taxon>Streptophyta</taxon>
        <taxon>Embryophyta</taxon>
        <taxon>Tracheophyta</taxon>
        <taxon>Spermatophyta</taxon>
        <taxon>Magnoliopsida</taxon>
        <taxon>eudicotyledons</taxon>
        <taxon>Gunneridae</taxon>
        <taxon>Pentapetalae</taxon>
        <taxon>rosids</taxon>
        <taxon>fabids</taxon>
        <taxon>Rosales</taxon>
        <taxon>Rhamnaceae</taxon>
        <taxon>rhamnoid group</taxon>
        <taxon>Rhamneae</taxon>
        <taxon>Rhamnella</taxon>
    </lineage>
</organism>
<keyword evidence="3" id="KW-0611">Plant defense</keyword>
<dbReference type="SUPFAM" id="SSF52047">
    <property type="entry name" value="RNI-like"/>
    <property type="match status" value="1"/>
</dbReference>
<evidence type="ECO:0000259" key="8">
    <source>
        <dbReference type="SMART" id="SM00382"/>
    </source>
</evidence>
<dbReference type="PANTHER" id="PTHR33463:SF198">
    <property type="entry name" value="RPP4C3"/>
    <property type="match status" value="1"/>
</dbReference>
<name>A0A8K0HRL9_9ROSA</name>
<feature type="coiled-coil region" evidence="5">
    <location>
        <begin position="38"/>
        <end position="65"/>
    </location>
</feature>
<feature type="compositionally biased region" description="Basic and acidic residues" evidence="6">
    <location>
        <begin position="1043"/>
        <end position="1060"/>
    </location>
</feature>
<comment type="caution">
    <text evidence="9">The sequence shown here is derived from an EMBL/GenBank/DDBJ whole genome shotgun (WGS) entry which is preliminary data.</text>
</comment>